<proteinExistence type="predicted"/>
<reference evidence="1" key="1">
    <citation type="submission" date="2022-06" db="EMBL/GenBank/DDBJ databases">
        <title>Aeoliella straminimaris, a novel planctomycete from sediments.</title>
        <authorList>
            <person name="Vitorino I.R."/>
            <person name="Lage O.M."/>
        </authorList>
    </citation>
    <scope>NUCLEOTIDE SEQUENCE</scope>
    <source>
        <strain evidence="1">ICT_H6.2</strain>
    </source>
</reference>
<name>A0A9X2F8D5_9BACT</name>
<evidence type="ECO:0008006" key="3">
    <source>
        <dbReference type="Google" id="ProtNLM"/>
    </source>
</evidence>
<dbReference type="PANTHER" id="PTHR42924">
    <property type="entry name" value="EXONUCLEASE"/>
    <property type="match status" value="1"/>
</dbReference>
<dbReference type="EMBL" id="JAMXLR010000036">
    <property type="protein sequence ID" value="MCO6044175.1"/>
    <property type="molecule type" value="Genomic_DNA"/>
</dbReference>
<sequence>MPAFCLRILACVAVGFSTFTEVRGHEPAVLVAGDGQSWYKGNMHTHSHWSDGDDYLEAIAMWYRDQGYQFLVFTDHNVLAETEKWVKVAKTKGGRKAYDKLKEKFPNWVEERGEGDDLEVRLRQFVEVADRFNNPGEYLLVQGEEISDNHHGAPIHMNVHNILERIPPQGGRSVHETIENNVRAVQAQREATGQPMIVHLNHPNFGFAITAEDLLRVRGEKFFEVYNGHPSVHNHGDDEHPGTERIWDIVLAQRIGALGMPMMYGLAVDDGHSYHNIPSRASEPGRGWVVVLANELTPEALIESLEHGRFYASSGVKLKRIATDHDGLQVEVDAVPGETYTIEFVGTRSSTDLVGQPITGDDGEVRHVTHRYSDGIGEVLKKVEGTSARYDFEGDEYYVRARITSSALHPNPSDVGDHQQAWVQPSLGPAAPEEAEHVHD</sequence>
<dbReference type="Proteomes" id="UP001155241">
    <property type="component" value="Unassembled WGS sequence"/>
</dbReference>
<accession>A0A9X2F8D5</accession>
<dbReference type="InterPro" id="IPR052018">
    <property type="entry name" value="PHP_domain"/>
</dbReference>
<dbReference type="SUPFAM" id="SSF89550">
    <property type="entry name" value="PHP domain-like"/>
    <property type="match status" value="1"/>
</dbReference>
<gene>
    <name evidence="1" type="ORF">NG895_09670</name>
</gene>
<dbReference type="AlphaFoldDB" id="A0A9X2F8D5"/>
<keyword evidence="2" id="KW-1185">Reference proteome</keyword>
<dbReference type="PANTHER" id="PTHR42924:SF11">
    <property type="entry name" value="POLYMERASE_HISTIDINOL PHOSPHATASE N-TERMINAL DOMAIN-CONTAINING PROTEIN"/>
    <property type="match status" value="1"/>
</dbReference>
<dbReference type="InterPro" id="IPR016195">
    <property type="entry name" value="Pol/histidinol_Pase-like"/>
</dbReference>
<comment type="caution">
    <text evidence="1">The sequence shown here is derived from an EMBL/GenBank/DDBJ whole genome shotgun (WGS) entry which is preliminary data.</text>
</comment>
<organism evidence="1 2">
    <name type="scientific">Aeoliella straminimaris</name>
    <dbReference type="NCBI Taxonomy" id="2954799"/>
    <lineage>
        <taxon>Bacteria</taxon>
        <taxon>Pseudomonadati</taxon>
        <taxon>Planctomycetota</taxon>
        <taxon>Planctomycetia</taxon>
        <taxon>Pirellulales</taxon>
        <taxon>Lacipirellulaceae</taxon>
        <taxon>Aeoliella</taxon>
    </lineage>
</organism>
<evidence type="ECO:0000313" key="2">
    <source>
        <dbReference type="Proteomes" id="UP001155241"/>
    </source>
</evidence>
<protein>
    <recommendedName>
        <fullName evidence="3">PHP domain-containing protein</fullName>
    </recommendedName>
</protein>
<dbReference type="Gene3D" id="3.20.20.140">
    <property type="entry name" value="Metal-dependent hydrolases"/>
    <property type="match status" value="1"/>
</dbReference>
<dbReference type="RefSeq" id="WP_252852281.1">
    <property type="nucleotide sequence ID" value="NZ_JAMXLR010000036.1"/>
</dbReference>
<evidence type="ECO:0000313" key="1">
    <source>
        <dbReference type="EMBL" id="MCO6044175.1"/>
    </source>
</evidence>
<dbReference type="GO" id="GO:0004534">
    <property type="term" value="F:5'-3' RNA exonuclease activity"/>
    <property type="evidence" value="ECO:0007669"/>
    <property type="project" value="TreeGrafter"/>
</dbReference>
<dbReference type="GO" id="GO:0035312">
    <property type="term" value="F:5'-3' DNA exonuclease activity"/>
    <property type="evidence" value="ECO:0007669"/>
    <property type="project" value="TreeGrafter"/>
</dbReference>